<sequence length="259" mass="29558">MKRIFSYFIAICLIWIGVMLIVNSLNIDGFELSFGWGYIYPLFFVVTGIVLLRTAIIKRRGAWMSGIFLLVFGGLLLADRFGLVEFTFWSVFKLWPMILIFIGLSLFRGFHFLVLYSNSSNKHKKAKKDRKKTSAYSKNKDRPFTIGDMEKKGNWNLEPMNINTMVGTYYLDLTDAYIPDEETEINIRSLAGDVTIIIPEEVEFQASATAKAGDINISGEESAGINTELFYETDQFESATKKLYIDIRLKAGSIRIDRV</sequence>
<dbReference type="Proteomes" id="UP000641206">
    <property type="component" value="Unassembled WGS sequence"/>
</dbReference>
<feature type="transmembrane region" description="Helical" evidence="2">
    <location>
        <begin position="38"/>
        <end position="56"/>
    </location>
</feature>
<feature type="domain" description="Cell wall-active antibiotics response LiaF-like C-terminal" evidence="3">
    <location>
        <begin position="147"/>
        <end position="256"/>
    </location>
</feature>
<evidence type="ECO:0000313" key="6">
    <source>
        <dbReference type="Proteomes" id="UP000641206"/>
    </source>
</evidence>
<keyword evidence="2" id="KW-0472">Membrane</keyword>
<feature type="transmembrane region" description="Helical" evidence="2">
    <location>
        <begin position="94"/>
        <end position="116"/>
    </location>
</feature>
<dbReference type="InterPro" id="IPR054331">
    <property type="entry name" value="LiaF_TM"/>
</dbReference>
<evidence type="ECO:0000256" key="1">
    <source>
        <dbReference type="SAM" id="MobiDB-lite"/>
    </source>
</evidence>
<keyword evidence="6" id="KW-1185">Reference proteome</keyword>
<dbReference type="RefSeq" id="WP_188733750.1">
    <property type="nucleotide sequence ID" value="NZ_BMLW01000003.1"/>
</dbReference>
<accession>A0ABQ2NST1</accession>
<name>A0ABQ2NST1_9BACI</name>
<dbReference type="Pfam" id="PF09922">
    <property type="entry name" value="LiaF-like_C"/>
    <property type="match status" value="1"/>
</dbReference>
<dbReference type="Pfam" id="PF22570">
    <property type="entry name" value="LiaF-TM"/>
    <property type="match status" value="1"/>
</dbReference>
<feature type="compositionally biased region" description="Basic and acidic residues" evidence="1">
    <location>
        <begin position="138"/>
        <end position="147"/>
    </location>
</feature>
<dbReference type="InterPro" id="IPR016975">
    <property type="entry name" value="Cell_wall_LiaF"/>
</dbReference>
<dbReference type="InterPro" id="IPR024425">
    <property type="entry name" value="LiaF-like_C"/>
</dbReference>
<evidence type="ECO:0000259" key="4">
    <source>
        <dbReference type="Pfam" id="PF22570"/>
    </source>
</evidence>
<keyword evidence="2" id="KW-0812">Transmembrane</keyword>
<evidence type="ECO:0000256" key="2">
    <source>
        <dbReference type="SAM" id="Phobius"/>
    </source>
</evidence>
<dbReference type="InterPro" id="IPR047793">
    <property type="entry name" value="LiaF_C"/>
</dbReference>
<feature type="transmembrane region" description="Helical" evidence="2">
    <location>
        <begin position="63"/>
        <end position="82"/>
    </location>
</feature>
<feature type="region of interest" description="Disordered" evidence="1">
    <location>
        <begin position="125"/>
        <end position="147"/>
    </location>
</feature>
<comment type="caution">
    <text evidence="5">The sequence shown here is derived from an EMBL/GenBank/DDBJ whole genome shotgun (WGS) entry which is preliminary data.</text>
</comment>
<evidence type="ECO:0000259" key="3">
    <source>
        <dbReference type="Pfam" id="PF09922"/>
    </source>
</evidence>
<proteinExistence type="predicted"/>
<evidence type="ECO:0000313" key="5">
    <source>
        <dbReference type="EMBL" id="GGP09589.1"/>
    </source>
</evidence>
<dbReference type="EMBL" id="BMLW01000003">
    <property type="protein sequence ID" value="GGP09589.1"/>
    <property type="molecule type" value="Genomic_DNA"/>
</dbReference>
<feature type="transmembrane region" description="Helical" evidence="2">
    <location>
        <begin position="7"/>
        <end position="26"/>
    </location>
</feature>
<dbReference type="NCBIfam" id="NF040535">
    <property type="entry name" value="LiaF_C_term"/>
    <property type="match status" value="1"/>
</dbReference>
<gene>
    <name evidence="5" type="ORF">GCM10011346_14260</name>
</gene>
<reference evidence="6" key="1">
    <citation type="journal article" date="2019" name="Int. J. Syst. Evol. Microbiol.">
        <title>The Global Catalogue of Microorganisms (GCM) 10K type strain sequencing project: providing services to taxonomists for standard genome sequencing and annotation.</title>
        <authorList>
            <consortium name="The Broad Institute Genomics Platform"/>
            <consortium name="The Broad Institute Genome Sequencing Center for Infectious Disease"/>
            <person name="Wu L."/>
            <person name="Ma J."/>
        </authorList>
    </citation>
    <scope>NUCLEOTIDE SEQUENCE [LARGE SCALE GENOMIC DNA]</scope>
    <source>
        <strain evidence="6">CGMCC 1.7693</strain>
    </source>
</reference>
<dbReference type="PIRSF" id="PIRSF031509">
    <property type="entry name" value="Cell_wall_LiaF/YvqF"/>
    <property type="match status" value="1"/>
</dbReference>
<evidence type="ECO:0008006" key="7">
    <source>
        <dbReference type="Google" id="ProtNLM"/>
    </source>
</evidence>
<protein>
    <recommendedName>
        <fullName evidence="7">Lia operon protein LiaF</fullName>
    </recommendedName>
</protein>
<keyword evidence="2" id="KW-1133">Transmembrane helix</keyword>
<organism evidence="5 6">
    <name type="scientific">Oceanobacillus neutriphilus</name>
    <dbReference type="NCBI Taxonomy" id="531815"/>
    <lineage>
        <taxon>Bacteria</taxon>
        <taxon>Bacillati</taxon>
        <taxon>Bacillota</taxon>
        <taxon>Bacilli</taxon>
        <taxon>Bacillales</taxon>
        <taxon>Bacillaceae</taxon>
        <taxon>Oceanobacillus</taxon>
    </lineage>
</organism>
<feature type="domain" description="LiaF transmembrane" evidence="4">
    <location>
        <begin position="8"/>
        <end position="108"/>
    </location>
</feature>